<sequence length="569" mass="59724">MMQQKHQSVLGVLLFVAVLLAASLSPSCQAAARIQRSKYPATHDQPRQRRRLDKGSGKGFTSSSKKDKDKDKEDGAIGSNGGTVAPTASAAPSASFAPSTSPTVSAAPSQSPTTAMPSTSPSDVPTTSPTASPSDVPSVSPTVLPSASPSVSSAPTDSPYTTNAEDATNAVLESTCDNPVPTDDITPLVSQLFAYQVEIQLDTFLLPDDDGRGTDVVAEEKAGESEVLVHNALAKALLGNCAYQGDTGVAQFSRIHMYQPDSIIDVTQQGVCPAGIVCYDMAGDFVGDFFMKLPAEPGIGGPTEVVGVTEDAVAGLGGPPTRHRRRLQQIQQTIKNGPLLAEIGQLLKDIYDNMDTGDDGTKFIFKGFTNPEALESTPDTDPTTDRGGPDGVAAVENAPQALAEKGNGAIAGVVLGCAAIVLIAVSVLAVQRRRQDSKGFVMDHMALEDDEYYDDDDDDDDFYRDDEATSNPKDILADLQDQEEASMAAGTTYSSTRKVYVLSDQDSASASVQYLGGGGDSYYSGRIGEPPTQTHFVKALSQSALSDLGPTKSSMGSNRSYVAEDTVDL</sequence>
<feature type="compositionally biased region" description="Basic and acidic residues" evidence="1">
    <location>
        <begin position="64"/>
        <end position="75"/>
    </location>
</feature>
<keyword evidence="2" id="KW-0812">Transmembrane</keyword>
<feature type="transmembrane region" description="Helical" evidence="2">
    <location>
        <begin position="409"/>
        <end position="430"/>
    </location>
</feature>
<keyword evidence="2" id="KW-0472">Membrane</keyword>
<feature type="region of interest" description="Disordered" evidence="1">
    <location>
        <begin position="35"/>
        <end position="163"/>
    </location>
</feature>
<organism evidence="4">
    <name type="scientific">Amphora coffeiformis</name>
    <dbReference type="NCBI Taxonomy" id="265554"/>
    <lineage>
        <taxon>Eukaryota</taxon>
        <taxon>Sar</taxon>
        <taxon>Stramenopiles</taxon>
        <taxon>Ochrophyta</taxon>
        <taxon>Bacillariophyta</taxon>
        <taxon>Bacillariophyceae</taxon>
        <taxon>Bacillariophycidae</taxon>
        <taxon>Thalassiophysales</taxon>
        <taxon>Catenulaceae</taxon>
        <taxon>Amphora</taxon>
    </lineage>
</organism>
<keyword evidence="2" id="KW-1133">Transmembrane helix</keyword>
<accession>A0A7S3P112</accession>
<dbReference type="CDD" id="cd12087">
    <property type="entry name" value="TM_EGFR-like"/>
    <property type="match status" value="1"/>
</dbReference>
<feature type="compositionally biased region" description="Low complexity" evidence="1">
    <location>
        <begin position="85"/>
        <end position="159"/>
    </location>
</feature>
<feature type="signal peptide" evidence="3">
    <location>
        <begin position="1"/>
        <end position="30"/>
    </location>
</feature>
<protein>
    <submittedName>
        <fullName evidence="4">Uncharacterized protein</fullName>
    </submittedName>
</protein>
<evidence type="ECO:0000313" key="4">
    <source>
        <dbReference type="EMBL" id="CAE0404862.1"/>
    </source>
</evidence>
<feature type="region of interest" description="Disordered" evidence="1">
    <location>
        <begin position="546"/>
        <end position="569"/>
    </location>
</feature>
<dbReference type="AlphaFoldDB" id="A0A7S3P112"/>
<name>A0A7S3P112_9STRA</name>
<proteinExistence type="predicted"/>
<evidence type="ECO:0000256" key="1">
    <source>
        <dbReference type="SAM" id="MobiDB-lite"/>
    </source>
</evidence>
<feature type="chain" id="PRO_5030892413" evidence="3">
    <location>
        <begin position="31"/>
        <end position="569"/>
    </location>
</feature>
<evidence type="ECO:0000256" key="2">
    <source>
        <dbReference type="SAM" id="Phobius"/>
    </source>
</evidence>
<gene>
    <name evidence="4" type="ORF">ACOF00016_LOCUS2952</name>
</gene>
<dbReference type="EMBL" id="HBIM01003423">
    <property type="protein sequence ID" value="CAE0404862.1"/>
    <property type="molecule type" value="Transcribed_RNA"/>
</dbReference>
<reference evidence="4" key="1">
    <citation type="submission" date="2021-01" db="EMBL/GenBank/DDBJ databases">
        <authorList>
            <person name="Corre E."/>
            <person name="Pelletier E."/>
            <person name="Niang G."/>
            <person name="Scheremetjew M."/>
            <person name="Finn R."/>
            <person name="Kale V."/>
            <person name="Holt S."/>
            <person name="Cochrane G."/>
            <person name="Meng A."/>
            <person name="Brown T."/>
            <person name="Cohen L."/>
        </authorList>
    </citation>
    <scope>NUCLEOTIDE SEQUENCE</scope>
    <source>
        <strain evidence="4">CCMP127</strain>
    </source>
</reference>
<feature type="region of interest" description="Disordered" evidence="1">
    <location>
        <begin position="371"/>
        <end position="391"/>
    </location>
</feature>
<evidence type="ECO:0000256" key="3">
    <source>
        <dbReference type="SAM" id="SignalP"/>
    </source>
</evidence>
<feature type="compositionally biased region" description="Polar residues" evidence="1">
    <location>
        <begin position="546"/>
        <end position="560"/>
    </location>
</feature>
<keyword evidence="3" id="KW-0732">Signal</keyword>